<dbReference type="GO" id="GO:0005737">
    <property type="term" value="C:cytoplasm"/>
    <property type="evidence" value="ECO:0007669"/>
    <property type="project" value="TreeGrafter"/>
</dbReference>
<dbReference type="Gene3D" id="3.40.50.980">
    <property type="match status" value="1"/>
</dbReference>
<keyword evidence="2" id="KW-0597">Phosphoprotein</keyword>
<dbReference type="Pfam" id="PF00550">
    <property type="entry name" value="PP-binding"/>
    <property type="match status" value="1"/>
</dbReference>
<dbReference type="Gene3D" id="1.10.1200.10">
    <property type="entry name" value="ACP-like"/>
    <property type="match status" value="1"/>
</dbReference>
<sequence>MSRKRNQTANQHLSIINPHPQLIKGPDLLHHLVAPPSTATAIDFLEDGSNRRKVSYKTLHALSDSLAQNISSVLEKLEHASSIIPVLLPQSPELYIVLLAILKAGKAFCPLSLDAPAERLDFILNDISADLLITNSEFSNLLDGRPSVPNLRLLLTIGEMLTRDVVEEYGSSESKDGILWAMYGPTEAAIHCTLQPLILTDASTQMIGFPLDTVSAFIALPASEGQNSTLSILPVGEEGELVVGGHQIADGYLNRAELTAASFMHHPQYGPLYRTGDRARLRDDGTFECLGRVLNGQVKLRGQRVELGEIEHVIMMTEGCRAAVAMVVDEALVAFCAIGSCQVSRTHVLQTCKQWLPGIMIPHDVIFVHRIPQLPSGKIDRSALVTMHRHELHRGQFEQRNSDLDTGHFVLDTLKLQLRHDVTPESTCAETGLDSLQAIRLASVLRAKGYQITALQILAARTLHEIMQAAHLARPDEAVPPSRELNSTTYTLQDLPELESWQSAIDHVLPCTPLQEAMLAETISRSSAYCNWVEVELPKKYTFKEIQVALQALAQRNEILRSGFHPTVKQEVAFVQVVWQELTEFQVQQDTPCEASTIVSDAPRHVRRMVC</sequence>
<evidence type="ECO:0000313" key="7">
    <source>
        <dbReference type="Proteomes" id="UP000800096"/>
    </source>
</evidence>
<keyword evidence="1" id="KW-0596">Phosphopantetheine</keyword>
<dbReference type="AlphaFoldDB" id="A0A6A5QZJ1"/>
<evidence type="ECO:0000256" key="1">
    <source>
        <dbReference type="ARBA" id="ARBA00022450"/>
    </source>
</evidence>
<dbReference type="OrthoDB" id="416786at2759"/>
<dbReference type="InterPro" id="IPR036736">
    <property type="entry name" value="ACP-like_sf"/>
</dbReference>
<dbReference type="SUPFAM" id="SSF52777">
    <property type="entry name" value="CoA-dependent acyltransferases"/>
    <property type="match status" value="1"/>
</dbReference>
<dbReference type="InterPro" id="IPR045851">
    <property type="entry name" value="AMP-bd_C_sf"/>
</dbReference>
<evidence type="ECO:0000259" key="4">
    <source>
        <dbReference type="Pfam" id="PF00501"/>
    </source>
</evidence>
<evidence type="ECO:0000259" key="5">
    <source>
        <dbReference type="Pfam" id="PF00550"/>
    </source>
</evidence>
<evidence type="ECO:0000313" key="6">
    <source>
        <dbReference type="EMBL" id="KAF1921201.1"/>
    </source>
</evidence>
<keyword evidence="7" id="KW-1185">Reference proteome</keyword>
<feature type="domain" description="AMP-dependent synthetase/ligase" evidence="4">
    <location>
        <begin position="39"/>
        <end position="136"/>
    </location>
</feature>
<dbReference type="Gene3D" id="3.40.50.12780">
    <property type="entry name" value="N-terminal domain of ligase-like"/>
    <property type="match status" value="1"/>
</dbReference>
<keyword evidence="3" id="KW-0436">Ligase</keyword>
<dbReference type="GO" id="GO:0031177">
    <property type="term" value="F:phosphopantetheine binding"/>
    <property type="evidence" value="ECO:0007669"/>
    <property type="project" value="TreeGrafter"/>
</dbReference>
<proteinExistence type="predicted"/>
<name>A0A6A5QZJ1_AMPQU</name>
<dbReference type="GO" id="GO:0043041">
    <property type="term" value="P:amino acid activation for nonribosomal peptide biosynthetic process"/>
    <property type="evidence" value="ECO:0007669"/>
    <property type="project" value="TreeGrafter"/>
</dbReference>
<gene>
    <name evidence="6" type="ORF">BDU57DRAFT_41201</name>
</gene>
<protein>
    <recommendedName>
        <fullName evidence="8">Carrier domain-containing protein</fullName>
    </recommendedName>
</protein>
<dbReference type="InterPro" id="IPR000873">
    <property type="entry name" value="AMP-dep_synth/lig_dom"/>
</dbReference>
<dbReference type="Pfam" id="PF00501">
    <property type="entry name" value="AMP-binding"/>
    <property type="match status" value="2"/>
</dbReference>
<dbReference type="PANTHER" id="PTHR45527">
    <property type="entry name" value="NONRIBOSOMAL PEPTIDE SYNTHETASE"/>
    <property type="match status" value="1"/>
</dbReference>
<feature type="domain" description="AMP-dependent synthetase/ligase" evidence="4">
    <location>
        <begin position="147"/>
        <end position="253"/>
    </location>
</feature>
<reference evidence="6" key="1">
    <citation type="journal article" date="2020" name="Stud. Mycol.">
        <title>101 Dothideomycetes genomes: a test case for predicting lifestyles and emergence of pathogens.</title>
        <authorList>
            <person name="Haridas S."/>
            <person name="Albert R."/>
            <person name="Binder M."/>
            <person name="Bloem J."/>
            <person name="Labutti K."/>
            <person name="Salamov A."/>
            <person name="Andreopoulos B."/>
            <person name="Baker S."/>
            <person name="Barry K."/>
            <person name="Bills G."/>
            <person name="Bluhm B."/>
            <person name="Cannon C."/>
            <person name="Castanera R."/>
            <person name="Culley D."/>
            <person name="Daum C."/>
            <person name="Ezra D."/>
            <person name="Gonzalez J."/>
            <person name="Henrissat B."/>
            <person name="Kuo A."/>
            <person name="Liang C."/>
            <person name="Lipzen A."/>
            <person name="Lutzoni F."/>
            <person name="Magnuson J."/>
            <person name="Mondo S."/>
            <person name="Nolan M."/>
            <person name="Ohm R."/>
            <person name="Pangilinan J."/>
            <person name="Park H.-J."/>
            <person name="Ramirez L."/>
            <person name="Alfaro M."/>
            <person name="Sun H."/>
            <person name="Tritt A."/>
            <person name="Yoshinaga Y."/>
            <person name="Zwiers L.-H."/>
            <person name="Turgeon B."/>
            <person name="Goodwin S."/>
            <person name="Spatafora J."/>
            <person name="Crous P."/>
            <person name="Grigoriev I."/>
        </authorList>
    </citation>
    <scope>NUCLEOTIDE SEQUENCE</scope>
    <source>
        <strain evidence="6">HMLAC05119</strain>
    </source>
</reference>
<organism evidence="6 7">
    <name type="scientific">Ampelomyces quisqualis</name>
    <name type="common">Powdery mildew agent</name>
    <dbReference type="NCBI Taxonomy" id="50730"/>
    <lineage>
        <taxon>Eukaryota</taxon>
        <taxon>Fungi</taxon>
        <taxon>Dikarya</taxon>
        <taxon>Ascomycota</taxon>
        <taxon>Pezizomycotina</taxon>
        <taxon>Dothideomycetes</taxon>
        <taxon>Pleosporomycetidae</taxon>
        <taxon>Pleosporales</taxon>
        <taxon>Pleosporineae</taxon>
        <taxon>Phaeosphaeriaceae</taxon>
        <taxon>Ampelomyces</taxon>
    </lineage>
</organism>
<dbReference type="GO" id="GO:0044550">
    <property type="term" value="P:secondary metabolite biosynthetic process"/>
    <property type="evidence" value="ECO:0007669"/>
    <property type="project" value="TreeGrafter"/>
</dbReference>
<dbReference type="SUPFAM" id="SSF56801">
    <property type="entry name" value="Acetyl-CoA synthetase-like"/>
    <property type="match status" value="2"/>
</dbReference>
<dbReference type="Proteomes" id="UP000800096">
    <property type="component" value="Unassembled WGS sequence"/>
</dbReference>
<dbReference type="SUPFAM" id="SSF47336">
    <property type="entry name" value="ACP-like"/>
    <property type="match status" value="1"/>
</dbReference>
<dbReference type="Gene3D" id="3.30.300.30">
    <property type="match status" value="1"/>
</dbReference>
<dbReference type="InterPro" id="IPR042099">
    <property type="entry name" value="ANL_N_sf"/>
</dbReference>
<dbReference type="EMBL" id="ML979132">
    <property type="protein sequence ID" value="KAF1921201.1"/>
    <property type="molecule type" value="Genomic_DNA"/>
</dbReference>
<evidence type="ECO:0000256" key="3">
    <source>
        <dbReference type="ARBA" id="ARBA00022598"/>
    </source>
</evidence>
<feature type="domain" description="Carrier" evidence="5">
    <location>
        <begin position="420"/>
        <end position="468"/>
    </location>
</feature>
<evidence type="ECO:0000256" key="2">
    <source>
        <dbReference type="ARBA" id="ARBA00022553"/>
    </source>
</evidence>
<dbReference type="GO" id="GO:0016874">
    <property type="term" value="F:ligase activity"/>
    <property type="evidence" value="ECO:0007669"/>
    <property type="project" value="UniProtKB-KW"/>
</dbReference>
<dbReference type="InterPro" id="IPR023213">
    <property type="entry name" value="CAT-like_dom_sf"/>
</dbReference>
<dbReference type="Gene3D" id="3.30.559.10">
    <property type="entry name" value="Chloramphenicol acetyltransferase-like domain"/>
    <property type="match status" value="1"/>
</dbReference>
<accession>A0A6A5QZJ1</accession>
<evidence type="ECO:0008006" key="8">
    <source>
        <dbReference type="Google" id="ProtNLM"/>
    </source>
</evidence>
<dbReference type="InterPro" id="IPR009081">
    <property type="entry name" value="PP-bd_ACP"/>
</dbReference>
<dbReference type="PANTHER" id="PTHR45527:SF1">
    <property type="entry name" value="FATTY ACID SYNTHASE"/>
    <property type="match status" value="1"/>
</dbReference>